<accession>A0ABW1D7Z0</accession>
<organism evidence="1 2">
    <name type="scientific">Nonomuraea insulae</name>
    <dbReference type="NCBI Taxonomy" id="1616787"/>
    <lineage>
        <taxon>Bacteria</taxon>
        <taxon>Bacillati</taxon>
        <taxon>Actinomycetota</taxon>
        <taxon>Actinomycetes</taxon>
        <taxon>Streptosporangiales</taxon>
        <taxon>Streptosporangiaceae</taxon>
        <taxon>Nonomuraea</taxon>
    </lineage>
</organism>
<dbReference type="EMBL" id="JBHSPA010000089">
    <property type="protein sequence ID" value="MFC5833151.1"/>
    <property type="molecule type" value="Genomic_DNA"/>
</dbReference>
<reference evidence="2" key="1">
    <citation type="journal article" date="2019" name="Int. J. Syst. Evol. Microbiol.">
        <title>The Global Catalogue of Microorganisms (GCM) 10K type strain sequencing project: providing services to taxonomists for standard genome sequencing and annotation.</title>
        <authorList>
            <consortium name="The Broad Institute Genomics Platform"/>
            <consortium name="The Broad Institute Genome Sequencing Center for Infectious Disease"/>
            <person name="Wu L."/>
            <person name="Ma J."/>
        </authorList>
    </citation>
    <scope>NUCLEOTIDE SEQUENCE [LARGE SCALE GENOMIC DNA]</scope>
    <source>
        <strain evidence="2">CCUG 53903</strain>
    </source>
</reference>
<evidence type="ECO:0000313" key="2">
    <source>
        <dbReference type="Proteomes" id="UP001596058"/>
    </source>
</evidence>
<keyword evidence="2" id="KW-1185">Reference proteome</keyword>
<protein>
    <submittedName>
        <fullName evidence="1">Uncharacterized protein</fullName>
    </submittedName>
</protein>
<dbReference type="Proteomes" id="UP001596058">
    <property type="component" value="Unassembled WGS sequence"/>
</dbReference>
<comment type="caution">
    <text evidence="1">The sequence shown here is derived from an EMBL/GenBank/DDBJ whole genome shotgun (WGS) entry which is preliminary data.</text>
</comment>
<sequence length="47" mass="4859">MIIGIVFSVTMLRLGYPPELALALVAGAVARVVTAARCLTSARATDV</sequence>
<gene>
    <name evidence="1" type="ORF">ACFPZ3_55665</name>
</gene>
<dbReference type="RefSeq" id="WP_379522577.1">
    <property type="nucleotide sequence ID" value="NZ_JBHSPA010000089.1"/>
</dbReference>
<name>A0ABW1D7Z0_9ACTN</name>
<proteinExistence type="predicted"/>
<evidence type="ECO:0000313" key="1">
    <source>
        <dbReference type="EMBL" id="MFC5833151.1"/>
    </source>
</evidence>